<dbReference type="RefSeq" id="XP_018294887.1">
    <property type="nucleotide sequence ID" value="XM_018435210.1"/>
</dbReference>
<proteinExistence type="predicted"/>
<evidence type="ECO:0000313" key="2">
    <source>
        <dbReference type="Proteomes" id="UP000077315"/>
    </source>
</evidence>
<name>A0A162PX90_PHYB8</name>
<dbReference type="InParanoid" id="A0A162PX90"/>
<accession>A0A162PX90</accession>
<dbReference type="GeneID" id="28996116"/>
<dbReference type="Proteomes" id="UP000077315">
    <property type="component" value="Unassembled WGS sequence"/>
</dbReference>
<organism evidence="1 2">
    <name type="scientific">Phycomyces blakesleeanus (strain ATCC 8743b / DSM 1359 / FGSC 10004 / NBRC 33097 / NRRL 1555)</name>
    <dbReference type="NCBI Taxonomy" id="763407"/>
    <lineage>
        <taxon>Eukaryota</taxon>
        <taxon>Fungi</taxon>
        <taxon>Fungi incertae sedis</taxon>
        <taxon>Mucoromycota</taxon>
        <taxon>Mucoromycotina</taxon>
        <taxon>Mucoromycetes</taxon>
        <taxon>Mucorales</taxon>
        <taxon>Phycomycetaceae</taxon>
        <taxon>Phycomyces</taxon>
    </lineage>
</organism>
<protein>
    <submittedName>
        <fullName evidence="1">Uncharacterized protein</fullName>
    </submittedName>
</protein>
<dbReference type="EMBL" id="KV440975">
    <property type="protein sequence ID" value="OAD76847.1"/>
    <property type="molecule type" value="Genomic_DNA"/>
</dbReference>
<reference evidence="2" key="1">
    <citation type="submission" date="2015-06" db="EMBL/GenBank/DDBJ databases">
        <title>Expansion of signal transduction pathways in fungi by whole-genome duplication.</title>
        <authorList>
            <consortium name="DOE Joint Genome Institute"/>
            <person name="Corrochano L.M."/>
            <person name="Kuo A."/>
            <person name="Marcet-Houben M."/>
            <person name="Polaino S."/>
            <person name="Salamov A."/>
            <person name="Villalobos J.M."/>
            <person name="Alvarez M.I."/>
            <person name="Avalos J."/>
            <person name="Benito E.P."/>
            <person name="Benoit I."/>
            <person name="Burger G."/>
            <person name="Camino L.P."/>
            <person name="Canovas D."/>
            <person name="Cerda-Olmedo E."/>
            <person name="Cheng J.-F."/>
            <person name="Dominguez A."/>
            <person name="Elias M."/>
            <person name="Eslava A.P."/>
            <person name="Glaser F."/>
            <person name="Grimwood J."/>
            <person name="Gutierrez G."/>
            <person name="Heitman J."/>
            <person name="Henrissat B."/>
            <person name="Iturriaga E.A."/>
            <person name="Lang B.F."/>
            <person name="Lavin J.L."/>
            <person name="Lee S."/>
            <person name="Li W."/>
            <person name="Lindquist E."/>
            <person name="Lopez-Garcia S."/>
            <person name="Luque E.M."/>
            <person name="Marcos A.T."/>
            <person name="Martin J."/>
            <person name="McCluskey K."/>
            <person name="Medina H.R."/>
            <person name="Miralles-Duran A."/>
            <person name="Miyazaki A."/>
            <person name="Munoz-Torres E."/>
            <person name="Oguiza J.A."/>
            <person name="Ohm R."/>
            <person name="Olmedo M."/>
            <person name="Orejas M."/>
            <person name="Ortiz-Castellanos L."/>
            <person name="Pisabarro A.G."/>
            <person name="Rodriguez-Romero J."/>
            <person name="Ruiz-Herrera J."/>
            <person name="Ruiz-Vazquez R."/>
            <person name="Sanz C."/>
            <person name="Schackwitz W."/>
            <person name="Schmutz J."/>
            <person name="Shahriari M."/>
            <person name="Shelest E."/>
            <person name="Silva-Franco F."/>
            <person name="Soanes D."/>
            <person name="Syed K."/>
            <person name="Tagua V.G."/>
            <person name="Talbot N.J."/>
            <person name="Thon M."/>
            <person name="De vries R.P."/>
            <person name="Wiebenga A."/>
            <person name="Yadav J.S."/>
            <person name="Braun E.L."/>
            <person name="Baker S."/>
            <person name="Garre V."/>
            <person name="Horwitz B."/>
            <person name="Torres-Martinez S."/>
            <person name="Idnurm A."/>
            <person name="Herrera-Estrella A."/>
            <person name="Gabaldon T."/>
            <person name="Grigoriev I.V."/>
        </authorList>
    </citation>
    <scope>NUCLEOTIDE SEQUENCE [LARGE SCALE GENOMIC DNA]</scope>
    <source>
        <strain evidence="2">NRRL 1555(-)</strain>
    </source>
</reference>
<sequence length="103" mass="11905">MSGHFSSDCTYAIQKDMWFIKWGMNAKDLGFIVKKMSVLLIKKFKNGLEFDTRQFLAENCEHFAKAIYKKTKTYSSVIGFIDGILQKLCCPKSEEEQKTLYNG</sequence>
<keyword evidence="2" id="KW-1185">Reference proteome</keyword>
<evidence type="ECO:0000313" key="1">
    <source>
        <dbReference type="EMBL" id="OAD76847.1"/>
    </source>
</evidence>
<dbReference type="AlphaFoldDB" id="A0A162PX90"/>
<gene>
    <name evidence="1" type="ORF">PHYBLDRAFT_165347</name>
</gene>
<dbReference type="VEuPathDB" id="FungiDB:PHYBLDRAFT_165347"/>